<gene>
    <name evidence="1" type="ORF">UFOPK1843_00220</name>
</gene>
<evidence type="ECO:0000313" key="1">
    <source>
        <dbReference type="EMBL" id="CAB4602044.1"/>
    </source>
</evidence>
<organism evidence="1">
    <name type="scientific">freshwater metagenome</name>
    <dbReference type="NCBI Taxonomy" id="449393"/>
    <lineage>
        <taxon>unclassified sequences</taxon>
        <taxon>metagenomes</taxon>
        <taxon>ecological metagenomes</taxon>
    </lineage>
</organism>
<name>A0A6J6GSH4_9ZZZZ</name>
<sequence length="47" mass="4809">MAASAGAQVPELTVTVAVPPMRKFVTPEMNGGTLFTGPGFMVAEVAE</sequence>
<dbReference type="EMBL" id="CAEZUR010000010">
    <property type="protein sequence ID" value="CAB4602044.1"/>
    <property type="molecule type" value="Genomic_DNA"/>
</dbReference>
<accession>A0A6J6GSH4</accession>
<proteinExistence type="predicted"/>
<protein>
    <submittedName>
        <fullName evidence="1">Unannotated protein</fullName>
    </submittedName>
</protein>
<reference evidence="1" key="1">
    <citation type="submission" date="2020-05" db="EMBL/GenBank/DDBJ databases">
        <authorList>
            <person name="Chiriac C."/>
            <person name="Salcher M."/>
            <person name="Ghai R."/>
            <person name="Kavagutti S V."/>
        </authorList>
    </citation>
    <scope>NUCLEOTIDE SEQUENCE</scope>
</reference>
<dbReference type="AlphaFoldDB" id="A0A6J6GSH4"/>